<feature type="domain" description="Ubiquitin-like protease family profile" evidence="5">
    <location>
        <begin position="1"/>
        <end position="104"/>
    </location>
</feature>
<keyword evidence="7" id="KW-1185">Reference proteome</keyword>
<dbReference type="EMBL" id="QGKV02000299">
    <property type="protein sequence ID" value="KAF3593114.1"/>
    <property type="molecule type" value="Genomic_DNA"/>
</dbReference>
<evidence type="ECO:0000256" key="3">
    <source>
        <dbReference type="ARBA" id="ARBA00022801"/>
    </source>
</evidence>
<dbReference type="Pfam" id="PF02902">
    <property type="entry name" value="Peptidase_C48"/>
    <property type="match status" value="2"/>
</dbReference>
<evidence type="ECO:0000313" key="6">
    <source>
        <dbReference type="EMBL" id="KAF3593114.1"/>
    </source>
</evidence>
<organism evidence="6 7">
    <name type="scientific">Brassica cretica</name>
    <name type="common">Mustard</name>
    <dbReference type="NCBI Taxonomy" id="69181"/>
    <lineage>
        <taxon>Eukaryota</taxon>
        <taxon>Viridiplantae</taxon>
        <taxon>Streptophyta</taxon>
        <taxon>Embryophyta</taxon>
        <taxon>Tracheophyta</taxon>
        <taxon>Spermatophyta</taxon>
        <taxon>Magnoliopsida</taxon>
        <taxon>eudicotyledons</taxon>
        <taxon>Gunneridae</taxon>
        <taxon>Pentapetalae</taxon>
        <taxon>rosids</taxon>
        <taxon>malvids</taxon>
        <taxon>Brassicales</taxon>
        <taxon>Brassicaceae</taxon>
        <taxon>Brassiceae</taxon>
        <taxon>Brassica</taxon>
    </lineage>
</organism>
<reference evidence="6 7" key="1">
    <citation type="journal article" date="2020" name="BMC Genomics">
        <title>Intraspecific diversification of the crop wild relative Brassica cretica Lam. using demographic model selection.</title>
        <authorList>
            <person name="Kioukis A."/>
            <person name="Michalopoulou V.A."/>
            <person name="Briers L."/>
            <person name="Pirintsos S."/>
            <person name="Studholme D.J."/>
            <person name="Pavlidis P."/>
            <person name="Sarris P.F."/>
        </authorList>
    </citation>
    <scope>NUCLEOTIDE SEQUENCE [LARGE SCALE GENOMIC DNA]</scope>
    <source>
        <strain evidence="7">cv. PFS-1207/04</strain>
    </source>
</reference>
<evidence type="ECO:0000259" key="5">
    <source>
        <dbReference type="PROSITE" id="PS50600"/>
    </source>
</evidence>
<protein>
    <recommendedName>
        <fullName evidence="5">Ubiquitin-like protease family profile domain-containing protein</fullName>
    </recommendedName>
</protein>
<comment type="similarity">
    <text evidence="1">Belongs to the peptidase C48 family.</text>
</comment>
<proteinExistence type="inferred from homology"/>
<evidence type="ECO:0000256" key="2">
    <source>
        <dbReference type="ARBA" id="ARBA00022670"/>
    </source>
</evidence>
<feature type="domain" description="Ubiquitin-like protease family profile" evidence="5">
    <location>
        <begin position="131"/>
        <end position="360"/>
    </location>
</feature>
<comment type="caution">
    <text evidence="6">The sequence shown here is derived from an EMBL/GenBank/DDBJ whole genome shotgun (WGS) entry which is preliminary data.</text>
</comment>
<evidence type="ECO:0000313" key="7">
    <source>
        <dbReference type="Proteomes" id="UP000266723"/>
    </source>
</evidence>
<dbReference type="PROSITE" id="PS50600">
    <property type="entry name" value="ULP_PROTEASE"/>
    <property type="match status" value="2"/>
</dbReference>
<dbReference type="PANTHER" id="PTHR12606:SF136">
    <property type="entry name" value="ULP1 PROTEASE FAMILY PROTEIN"/>
    <property type="match status" value="1"/>
</dbReference>
<keyword evidence="3" id="KW-0378">Hydrolase</keyword>
<keyword evidence="4" id="KW-0788">Thiol protease</keyword>
<accession>A0ABQ7E7Z2</accession>
<dbReference type="Gene3D" id="3.40.395.10">
    <property type="entry name" value="Adenoviral Proteinase, Chain A"/>
    <property type="match status" value="2"/>
</dbReference>
<dbReference type="InterPro" id="IPR038765">
    <property type="entry name" value="Papain-like_cys_pep_sf"/>
</dbReference>
<sequence>MDIDDIYAPVNFADSHWITIWISIPKRHIVVFDIICSSISPEELDVVMEPFLYFVPYLLVECASSDELLAQYSLEPFTYERPTNIPPARASDCGVYTLKYIECHALGIEFSKKDFAKANGKSMRDKMAVDIFQELPDAHELENKDMDDILGTRLTHIDAWINVLRKRYDANPQHFRSERMCFLDHLFAQQWRFNYKDFKDSEPDQNGLGKRLPGGAWNYYAGTTPSFCQLNKVWGTDIDDVYAPVNYNDTHWIAMWISIPKRHIVVWNNICSSISPEDLDVVMEPFLYMVPYLLVECASSDEQRAQYSLEPFTYERLTNIPPANGKIMRDKIAVDIFQELPDAHEFENKDNDANLGAYEG</sequence>
<keyword evidence="2" id="KW-0645">Protease</keyword>
<dbReference type="PANTHER" id="PTHR12606">
    <property type="entry name" value="SENTRIN/SUMO-SPECIFIC PROTEASE"/>
    <property type="match status" value="1"/>
</dbReference>
<gene>
    <name evidence="6" type="ORF">DY000_02023755</name>
</gene>
<evidence type="ECO:0000256" key="4">
    <source>
        <dbReference type="ARBA" id="ARBA00022807"/>
    </source>
</evidence>
<dbReference type="InterPro" id="IPR003653">
    <property type="entry name" value="Peptidase_C48_C"/>
</dbReference>
<name>A0ABQ7E7Z2_BRACR</name>
<evidence type="ECO:0000256" key="1">
    <source>
        <dbReference type="ARBA" id="ARBA00005234"/>
    </source>
</evidence>
<dbReference type="SUPFAM" id="SSF54001">
    <property type="entry name" value="Cysteine proteinases"/>
    <property type="match status" value="2"/>
</dbReference>
<dbReference type="Proteomes" id="UP000266723">
    <property type="component" value="Unassembled WGS sequence"/>
</dbReference>